<evidence type="ECO:0000256" key="3">
    <source>
        <dbReference type="ARBA" id="ARBA00022801"/>
    </source>
</evidence>
<name>A0A6I3IY56_9ACTN</name>
<gene>
    <name evidence="7" type="ORF">GGQ22_02775</name>
</gene>
<evidence type="ECO:0000256" key="4">
    <source>
        <dbReference type="ARBA" id="ARBA00022807"/>
    </source>
</evidence>
<evidence type="ECO:0000256" key="2">
    <source>
        <dbReference type="ARBA" id="ARBA00022670"/>
    </source>
</evidence>
<accession>A0A6I3IY56</accession>
<evidence type="ECO:0000313" key="7">
    <source>
        <dbReference type="EMBL" id="MTB93997.1"/>
    </source>
</evidence>
<comment type="similarity">
    <text evidence="1">Belongs to the peptidase C40 family.</text>
</comment>
<keyword evidence="8" id="KW-1185">Reference proteome</keyword>
<dbReference type="PANTHER" id="PTHR47359">
    <property type="entry name" value="PEPTIDOGLYCAN DL-ENDOPEPTIDASE CWLO"/>
    <property type="match status" value="1"/>
</dbReference>
<dbReference type="GO" id="GO:0008234">
    <property type="term" value="F:cysteine-type peptidase activity"/>
    <property type="evidence" value="ECO:0007669"/>
    <property type="project" value="UniProtKB-KW"/>
</dbReference>
<dbReference type="Pfam" id="PF00877">
    <property type="entry name" value="NLPC_P60"/>
    <property type="match status" value="1"/>
</dbReference>
<evidence type="ECO:0000259" key="6">
    <source>
        <dbReference type="PROSITE" id="PS51935"/>
    </source>
</evidence>
<sequence>MAEERPVNHAFTGALLRTRPLFIALTAALVLSLGAGFSPAGPAANAAPANAPTNASNTEGAKIEGRTLARKRKHRVSRGERVLRVVRRQNGDPYAWGAAGPHRFDCSGLTQFAYRVALGKRLPHSSRAQVGHTKRVSRKGARPGDLVFFHNRGGVYHVAVYAGGNRIWHAPGTGKRVTRATIWTRSHFYGRVR</sequence>
<organism evidence="7 8">
    <name type="scientific">Nocardioides marmotae</name>
    <dbReference type="NCBI Taxonomy" id="2663857"/>
    <lineage>
        <taxon>Bacteria</taxon>
        <taxon>Bacillati</taxon>
        <taxon>Actinomycetota</taxon>
        <taxon>Actinomycetes</taxon>
        <taxon>Propionibacteriales</taxon>
        <taxon>Nocardioidaceae</taxon>
        <taxon>Nocardioides</taxon>
    </lineage>
</organism>
<reference evidence="7 8" key="1">
    <citation type="submission" date="2019-10" db="EMBL/GenBank/DDBJ databases">
        <title>Nocardioides novel species isolated from the excrement of Marmot.</title>
        <authorList>
            <person name="Zhang G."/>
        </authorList>
    </citation>
    <scope>NUCLEOTIDE SEQUENCE [LARGE SCALE GENOMIC DNA]</scope>
    <source>
        <strain evidence="8">zg-579</strain>
    </source>
</reference>
<protein>
    <submittedName>
        <fullName evidence="7">NlpC/P60 family protein</fullName>
    </submittedName>
</protein>
<dbReference type="PANTHER" id="PTHR47359:SF3">
    <property type="entry name" value="NLP_P60 DOMAIN-CONTAINING PROTEIN-RELATED"/>
    <property type="match status" value="1"/>
</dbReference>
<comment type="caution">
    <text evidence="7">The sequence shown here is derived from an EMBL/GenBank/DDBJ whole genome shotgun (WGS) entry which is preliminary data.</text>
</comment>
<evidence type="ECO:0000256" key="1">
    <source>
        <dbReference type="ARBA" id="ARBA00007074"/>
    </source>
</evidence>
<dbReference type="SUPFAM" id="SSF54001">
    <property type="entry name" value="Cysteine proteinases"/>
    <property type="match status" value="1"/>
</dbReference>
<dbReference type="PROSITE" id="PS51935">
    <property type="entry name" value="NLPC_P60"/>
    <property type="match status" value="1"/>
</dbReference>
<dbReference type="InterPro" id="IPR051794">
    <property type="entry name" value="PG_Endopeptidase_C40"/>
</dbReference>
<dbReference type="AlphaFoldDB" id="A0A6I3IY56"/>
<dbReference type="Gene3D" id="3.90.1720.10">
    <property type="entry name" value="endopeptidase domain like (from Nostoc punctiforme)"/>
    <property type="match status" value="1"/>
</dbReference>
<feature type="domain" description="NlpC/P60" evidence="6">
    <location>
        <begin position="76"/>
        <end position="193"/>
    </location>
</feature>
<dbReference type="InterPro" id="IPR000064">
    <property type="entry name" value="NLP_P60_dom"/>
</dbReference>
<dbReference type="GO" id="GO:0006508">
    <property type="term" value="P:proteolysis"/>
    <property type="evidence" value="ECO:0007669"/>
    <property type="project" value="UniProtKB-KW"/>
</dbReference>
<dbReference type="Proteomes" id="UP000433406">
    <property type="component" value="Unassembled WGS sequence"/>
</dbReference>
<keyword evidence="4" id="KW-0788">Thiol protease</keyword>
<evidence type="ECO:0000313" key="8">
    <source>
        <dbReference type="Proteomes" id="UP000433406"/>
    </source>
</evidence>
<proteinExistence type="inferred from homology"/>
<feature type="region of interest" description="Disordered" evidence="5">
    <location>
        <begin position="42"/>
        <end position="78"/>
    </location>
</feature>
<dbReference type="InterPro" id="IPR038765">
    <property type="entry name" value="Papain-like_cys_pep_sf"/>
</dbReference>
<keyword evidence="3" id="KW-0378">Hydrolase</keyword>
<evidence type="ECO:0000256" key="5">
    <source>
        <dbReference type="SAM" id="MobiDB-lite"/>
    </source>
</evidence>
<feature type="compositionally biased region" description="Low complexity" evidence="5">
    <location>
        <begin position="42"/>
        <end position="58"/>
    </location>
</feature>
<keyword evidence="2" id="KW-0645">Protease</keyword>
<dbReference type="EMBL" id="WLCI01000003">
    <property type="protein sequence ID" value="MTB93997.1"/>
    <property type="molecule type" value="Genomic_DNA"/>
</dbReference>